<evidence type="ECO:0000259" key="2">
    <source>
        <dbReference type="PROSITE" id="PS51352"/>
    </source>
</evidence>
<accession>A0A9X1MIU7</accession>
<dbReference type="Proteomes" id="UP001139103">
    <property type="component" value="Unassembled WGS sequence"/>
</dbReference>
<sequence>MKTFSLLASLLFATLIVGALSAEELKVGAMAPNFEVETVNEGMIKLGDFRGKKLVLAFNRAHWCPACMKQIKDIQDNYAKIKEAGAEVLVIFREEEDGESGLEQVRKITGAEFPLGLDLTAVQTREYSQDGYSTYVIDAKGSISQVLTGTDPERPLAGKILSALK</sequence>
<keyword evidence="1" id="KW-0732">Signal</keyword>
<dbReference type="Gene3D" id="3.40.30.10">
    <property type="entry name" value="Glutaredoxin"/>
    <property type="match status" value="1"/>
</dbReference>
<dbReference type="InterPro" id="IPR000866">
    <property type="entry name" value="AhpC/TSA"/>
</dbReference>
<dbReference type="GO" id="GO:0016209">
    <property type="term" value="F:antioxidant activity"/>
    <property type="evidence" value="ECO:0007669"/>
    <property type="project" value="InterPro"/>
</dbReference>
<organism evidence="3 4">
    <name type="scientific">Blastopirellula sediminis</name>
    <dbReference type="NCBI Taxonomy" id="2894196"/>
    <lineage>
        <taxon>Bacteria</taxon>
        <taxon>Pseudomonadati</taxon>
        <taxon>Planctomycetota</taxon>
        <taxon>Planctomycetia</taxon>
        <taxon>Pirellulales</taxon>
        <taxon>Pirellulaceae</taxon>
        <taxon>Blastopirellula</taxon>
    </lineage>
</organism>
<proteinExistence type="predicted"/>
<dbReference type="PROSITE" id="PS51352">
    <property type="entry name" value="THIOREDOXIN_2"/>
    <property type="match status" value="1"/>
</dbReference>
<dbReference type="InterPro" id="IPR036249">
    <property type="entry name" value="Thioredoxin-like_sf"/>
</dbReference>
<dbReference type="PANTHER" id="PTHR42852">
    <property type="entry name" value="THIOL:DISULFIDE INTERCHANGE PROTEIN DSBE"/>
    <property type="match status" value="1"/>
</dbReference>
<dbReference type="AlphaFoldDB" id="A0A9X1MIU7"/>
<dbReference type="GO" id="GO:0016491">
    <property type="term" value="F:oxidoreductase activity"/>
    <property type="evidence" value="ECO:0007669"/>
    <property type="project" value="InterPro"/>
</dbReference>
<comment type="caution">
    <text evidence="3">The sequence shown here is derived from an EMBL/GenBank/DDBJ whole genome shotgun (WGS) entry which is preliminary data.</text>
</comment>
<evidence type="ECO:0000313" key="3">
    <source>
        <dbReference type="EMBL" id="MCC9627888.1"/>
    </source>
</evidence>
<evidence type="ECO:0000256" key="1">
    <source>
        <dbReference type="SAM" id="SignalP"/>
    </source>
</evidence>
<name>A0A9X1MIU7_9BACT</name>
<dbReference type="Pfam" id="PF00578">
    <property type="entry name" value="AhpC-TSA"/>
    <property type="match status" value="1"/>
</dbReference>
<evidence type="ECO:0000313" key="4">
    <source>
        <dbReference type="Proteomes" id="UP001139103"/>
    </source>
</evidence>
<dbReference type="CDD" id="cd02966">
    <property type="entry name" value="TlpA_like_family"/>
    <property type="match status" value="1"/>
</dbReference>
<dbReference type="RefSeq" id="WP_230216658.1">
    <property type="nucleotide sequence ID" value="NZ_JAJKFT010000004.1"/>
</dbReference>
<protein>
    <submittedName>
        <fullName evidence="3">Peroxiredoxin family protein</fullName>
    </submittedName>
</protein>
<dbReference type="SUPFAM" id="SSF52833">
    <property type="entry name" value="Thioredoxin-like"/>
    <property type="match status" value="1"/>
</dbReference>
<feature type="domain" description="Thioredoxin" evidence="2">
    <location>
        <begin position="25"/>
        <end position="165"/>
    </location>
</feature>
<dbReference type="InterPro" id="IPR013766">
    <property type="entry name" value="Thioredoxin_domain"/>
</dbReference>
<reference evidence="3" key="1">
    <citation type="submission" date="2021-11" db="EMBL/GenBank/DDBJ databases">
        <title>Genome sequence.</title>
        <authorList>
            <person name="Sun Q."/>
        </authorList>
    </citation>
    <scope>NUCLEOTIDE SEQUENCE</scope>
    <source>
        <strain evidence="3">JC732</strain>
    </source>
</reference>
<feature type="signal peptide" evidence="1">
    <location>
        <begin position="1"/>
        <end position="22"/>
    </location>
</feature>
<dbReference type="EMBL" id="JAJKFT010000004">
    <property type="protein sequence ID" value="MCC9627888.1"/>
    <property type="molecule type" value="Genomic_DNA"/>
</dbReference>
<keyword evidence="4" id="KW-1185">Reference proteome</keyword>
<dbReference type="InterPro" id="IPR050553">
    <property type="entry name" value="Thioredoxin_ResA/DsbE_sf"/>
</dbReference>
<gene>
    <name evidence="3" type="ORF">LOC68_05735</name>
</gene>
<feature type="chain" id="PRO_5040793827" evidence="1">
    <location>
        <begin position="23"/>
        <end position="165"/>
    </location>
</feature>